<dbReference type="EMBL" id="AP025314">
    <property type="protein sequence ID" value="BDD08770.1"/>
    <property type="molecule type" value="Genomic_DNA"/>
</dbReference>
<dbReference type="Proteomes" id="UP001348817">
    <property type="component" value="Chromosome"/>
</dbReference>
<dbReference type="PANTHER" id="PTHR33446">
    <property type="entry name" value="PROTEIN TONB-RELATED"/>
    <property type="match status" value="1"/>
</dbReference>
<name>A0AAU9DD33_9BACT</name>
<dbReference type="PROSITE" id="PS52015">
    <property type="entry name" value="TONB_CTD"/>
    <property type="match status" value="1"/>
</dbReference>
<evidence type="ECO:0000259" key="10">
    <source>
        <dbReference type="PROSITE" id="PS52015"/>
    </source>
</evidence>
<reference evidence="11 12" key="1">
    <citation type="submission" date="2021-12" db="EMBL/GenBank/DDBJ databases">
        <title>Genome sequencing of bacteria with rrn-lacking chromosome and rrn-plasmid.</title>
        <authorList>
            <person name="Anda M."/>
            <person name="Iwasaki W."/>
        </authorList>
    </citation>
    <scope>NUCLEOTIDE SEQUENCE [LARGE SCALE GENOMIC DNA]</scope>
    <source>
        <strain evidence="11 12">DSM 100852</strain>
    </source>
</reference>
<organism evidence="11 12">
    <name type="scientific">Fulvitalea axinellae</name>
    <dbReference type="NCBI Taxonomy" id="1182444"/>
    <lineage>
        <taxon>Bacteria</taxon>
        <taxon>Pseudomonadati</taxon>
        <taxon>Bacteroidota</taxon>
        <taxon>Cytophagia</taxon>
        <taxon>Cytophagales</taxon>
        <taxon>Persicobacteraceae</taxon>
        <taxon>Fulvitalea</taxon>
    </lineage>
</organism>
<dbReference type="SUPFAM" id="SSF74653">
    <property type="entry name" value="TolA/TonB C-terminal domain"/>
    <property type="match status" value="1"/>
</dbReference>
<evidence type="ECO:0000313" key="12">
    <source>
        <dbReference type="Proteomes" id="UP001348817"/>
    </source>
</evidence>
<dbReference type="AlphaFoldDB" id="A0AAU9DD33"/>
<dbReference type="Pfam" id="PF07661">
    <property type="entry name" value="MORN_2"/>
    <property type="match status" value="2"/>
</dbReference>
<keyword evidence="9" id="KW-0472">Membrane</keyword>
<keyword evidence="6" id="KW-0812">Transmembrane</keyword>
<keyword evidence="8" id="KW-1133">Transmembrane helix</keyword>
<dbReference type="GO" id="GO:0015891">
    <property type="term" value="P:siderophore transport"/>
    <property type="evidence" value="ECO:0007669"/>
    <property type="project" value="InterPro"/>
</dbReference>
<keyword evidence="3" id="KW-0813">Transport</keyword>
<sequence length="328" mass="37588">MRTVPLLLLFLIGGSIHGFSQHVKKLHYISEGQETLDPKKANFYLEVPVLRKKETNVRHGKAQAFYIDGKKKFTGEYRQNLRHGIFQYFNKEGMKISEGEYANNEKFGIWKYWNEKGAPTLECKHLSFKQIAKVPANALWSIIENDRIIINQWNAQGEQTVTKGNGIYSGYYPNGKLKETGTLNRGRKTGTWRGYYTNGNRFYEEVYENNNLISGQSFDIEGAPEEYKVPYSLPIFKTGLKDFYSYVNEKLKYPKNAKKMRIQGPVYVKFSVSPQGAVENPTIVKGIGFGCDDEAIRLIEKTSGKWASALHKGKEISYDMTLPIVFKL</sequence>
<dbReference type="GO" id="GO:0098797">
    <property type="term" value="C:plasma membrane protein complex"/>
    <property type="evidence" value="ECO:0007669"/>
    <property type="project" value="TreeGrafter"/>
</dbReference>
<evidence type="ECO:0000313" key="11">
    <source>
        <dbReference type="EMBL" id="BDD08770.1"/>
    </source>
</evidence>
<gene>
    <name evidence="11" type="ORF">FUAX_12020</name>
</gene>
<dbReference type="Gene3D" id="3.30.1150.10">
    <property type="match status" value="1"/>
</dbReference>
<keyword evidence="12" id="KW-1185">Reference proteome</keyword>
<dbReference type="GO" id="GO:0055085">
    <property type="term" value="P:transmembrane transport"/>
    <property type="evidence" value="ECO:0007669"/>
    <property type="project" value="InterPro"/>
</dbReference>
<keyword evidence="5" id="KW-0997">Cell inner membrane</keyword>
<dbReference type="GO" id="GO:0015031">
    <property type="term" value="P:protein transport"/>
    <property type="evidence" value="ECO:0007669"/>
    <property type="project" value="UniProtKB-KW"/>
</dbReference>
<evidence type="ECO:0000256" key="8">
    <source>
        <dbReference type="ARBA" id="ARBA00022989"/>
    </source>
</evidence>
<evidence type="ECO:0000256" key="7">
    <source>
        <dbReference type="ARBA" id="ARBA00022927"/>
    </source>
</evidence>
<dbReference type="InterPro" id="IPR051045">
    <property type="entry name" value="TonB-dependent_transducer"/>
</dbReference>
<dbReference type="PRINTS" id="PR01374">
    <property type="entry name" value="TONBPROTEIN"/>
</dbReference>
<comment type="subcellular location">
    <subcellularLocation>
        <location evidence="1">Cell inner membrane</location>
        <topology evidence="1">Single-pass membrane protein</topology>
        <orientation evidence="1">Periplasmic side</orientation>
    </subcellularLocation>
</comment>
<evidence type="ECO:0000256" key="9">
    <source>
        <dbReference type="ARBA" id="ARBA00023136"/>
    </source>
</evidence>
<evidence type="ECO:0000256" key="3">
    <source>
        <dbReference type="ARBA" id="ARBA00022448"/>
    </source>
</evidence>
<dbReference type="NCBIfam" id="TIGR01352">
    <property type="entry name" value="tonB_Cterm"/>
    <property type="match status" value="1"/>
</dbReference>
<dbReference type="Gene3D" id="3.90.930.1">
    <property type="match status" value="1"/>
</dbReference>
<dbReference type="InterPro" id="IPR011652">
    <property type="entry name" value="MORN_2"/>
</dbReference>
<evidence type="ECO:0000256" key="6">
    <source>
        <dbReference type="ARBA" id="ARBA00022692"/>
    </source>
</evidence>
<comment type="similarity">
    <text evidence="2">Belongs to the TonB family.</text>
</comment>
<feature type="domain" description="TonB C-terminal" evidence="10">
    <location>
        <begin position="238"/>
        <end position="328"/>
    </location>
</feature>
<dbReference type="InterPro" id="IPR006260">
    <property type="entry name" value="TonB/TolA_C"/>
</dbReference>
<protein>
    <recommendedName>
        <fullName evidence="10">TonB C-terminal domain-containing protein</fullName>
    </recommendedName>
</protein>
<dbReference type="Gene3D" id="2.20.110.10">
    <property type="entry name" value="Histone H3 K4-specific methyltransferase SET7/9 N-terminal domain"/>
    <property type="match status" value="1"/>
</dbReference>
<dbReference type="SUPFAM" id="SSF82185">
    <property type="entry name" value="Histone H3 K4-specific methyltransferase SET7/9 N-terminal domain"/>
    <property type="match status" value="2"/>
</dbReference>
<evidence type="ECO:0000256" key="1">
    <source>
        <dbReference type="ARBA" id="ARBA00004383"/>
    </source>
</evidence>
<dbReference type="Pfam" id="PF03544">
    <property type="entry name" value="TonB_C"/>
    <property type="match status" value="1"/>
</dbReference>
<dbReference type="GO" id="GO:0031992">
    <property type="term" value="F:energy transducer activity"/>
    <property type="evidence" value="ECO:0007669"/>
    <property type="project" value="InterPro"/>
</dbReference>
<accession>A0AAU9DD33</accession>
<dbReference type="PANTHER" id="PTHR33446:SF2">
    <property type="entry name" value="PROTEIN TONB"/>
    <property type="match status" value="1"/>
</dbReference>
<evidence type="ECO:0000256" key="2">
    <source>
        <dbReference type="ARBA" id="ARBA00006555"/>
    </source>
</evidence>
<dbReference type="KEGG" id="fax:FUAX_12020"/>
<dbReference type="RefSeq" id="WP_338394006.1">
    <property type="nucleotide sequence ID" value="NZ_AP025314.1"/>
</dbReference>
<dbReference type="InterPro" id="IPR037682">
    <property type="entry name" value="TonB_C"/>
</dbReference>
<dbReference type="GO" id="GO:0030288">
    <property type="term" value="C:outer membrane-bounded periplasmic space"/>
    <property type="evidence" value="ECO:0007669"/>
    <property type="project" value="InterPro"/>
</dbReference>
<keyword evidence="4" id="KW-1003">Cell membrane</keyword>
<keyword evidence="7" id="KW-0653">Protein transport</keyword>
<evidence type="ECO:0000256" key="5">
    <source>
        <dbReference type="ARBA" id="ARBA00022519"/>
    </source>
</evidence>
<proteinExistence type="inferred from homology"/>
<dbReference type="InterPro" id="IPR003538">
    <property type="entry name" value="TonB"/>
</dbReference>
<evidence type="ECO:0000256" key="4">
    <source>
        <dbReference type="ARBA" id="ARBA00022475"/>
    </source>
</evidence>